<dbReference type="InterPro" id="IPR004861">
    <property type="entry name" value="Siw14-like"/>
</dbReference>
<dbReference type="Proteomes" id="UP001234581">
    <property type="component" value="Unassembled WGS sequence"/>
</dbReference>
<dbReference type="InterPro" id="IPR029021">
    <property type="entry name" value="Prot-tyrosine_phosphatase-like"/>
</dbReference>
<dbReference type="PRINTS" id="PR01911">
    <property type="entry name" value="PFDSPHPHTASE"/>
</dbReference>
<evidence type="ECO:0000313" key="5">
    <source>
        <dbReference type="EMBL" id="KAJ8652225.1"/>
    </source>
</evidence>
<reference evidence="5 6" key="1">
    <citation type="submission" date="2023-03" db="EMBL/GenBank/DDBJ databases">
        <title>Genome sequence of Lichtheimia ornata CBS 291.66.</title>
        <authorList>
            <person name="Mohabir J.T."/>
            <person name="Shea T.P."/>
            <person name="Kurbessoian T."/>
            <person name="Berby B."/>
            <person name="Fontaine J."/>
            <person name="Livny J."/>
            <person name="Gnirke A."/>
            <person name="Stajich J.E."/>
            <person name="Cuomo C.A."/>
        </authorList>
    </citation>
    <scope>NUCLEOTIDE SEQUENCE [LARGE SCALE GENOMIC DNA]</scope>
    <source>
        <strain evidence="5">CBS 291.66</strain>
    </source>
</reference>
<dbReference type="RefSeq" id="XP_058337139.1">
    <property type="nucleotide sequence ID" value="XM_058492079.1"/>
</dbReference>
<dbReference type="InterPro" id="IPR020422">
    <property type="entry name" value="TYR_PHOSPHATASE_DUAL_dom"/>
</dbReference>
<comment type="caution">
    <text evidence="5">The sequence shown here is derived from an EMBL/GenBank/DDBJ whole genome shotgun (WGS) entry which is preliminary data.</text>
</comment>
<keyword evidence="6" id="KW-1185">Reference proteome</keyword>
<dbReference type="InterPro" id="IPR020428">
    <property type="entry name" value="PFA-DSPs"/>
</dbReference>
<dbReference type="FunFam" id="3.90.190.10:FF:000035">
    <property type="entry name" value="Tyrosine phosphatase, putative"/>
    <property type="match status" value="1"/>
</dbReference>
<dbReference type="GO" id="GO:0005737">
    <property type="term" value="C:cytoplasm"/>
    <property type="evidence" value="ECO:0007669"/>
    <property type="project" value="UniProtKB-SubCell"/>
</dbReference>
<evidence type="ECO:0000256" key="1">
    <source>
        <dbReference type="ARBA" id="ARBA00004496"/>
    </source>
</evidence>
<dbReference type="SUPFAM" id="SSF52799">
    <property type="entry name" value="(Phosphotyrosine protein) phosphatases II"/>
    <property type="match status" value="1"/>
</dbReference>
<dbReference type="PROSITE" id="PS50054">
    <property type="entry name" value="TYR_PHOSPHATASE_DUAL"/>
    <property type="match status" value="1"/>
</dbReference>
<dbReference type="CDD" id="cd14528">
    <property type="entry name" value="PFA-DSP_Siw14"/>
    <property type="match status" value="1"/>
</dbReference>
<dbReference type="PANTHER" id="PTHR31126">
    <property type="entry name" value="TYROSINE-PROTEIN PHOSPHATASE"/>
    <property type="match status" value="1"/>
</dbReference>
<accession>A0AAD7US44</accession>
<comment type="subcellular location">
    <subcellularLocation>
        <location evidence="1">Cytoplasm</location>
    </subcellularLocation>
</comment>
<name>A0AAD7US44_9FUNG</name>
<proteinExistence type="predicted"/>
<evidence type="ECO:0000313" key="6">
    <source>
        <dbReference type="Proteomes" id="UP001234581"/>
    </source>
</evidence>
<evidence type="ECO:0000256" key="2">
    <source>
        <dbReference type="ARBA" id="ARBA00022490"/>
    </source>
</evidence>
<gene>
    <name evidence="5" type="ORF">O0I10_012133</name>
</gene>
<evidence type="ECO:0000256" key="3">
    <source>
        <dbReference type="ARBA" id="ARBA00022801"/>
    </source>
</evidence>
<dbReference type="Pfam" id="PF03162">
    <property type="entry name" value="Y_phosphatase2"/>
    <property type="match status" value="1"/>
</dbReference>
<feature type="domain" description="Tyrosine-protein phosphatase" evidence="4">
    <location>
        <begin position="58"/>
        <end position="206"/>
    </location>
</feature>
<dbReference type="AlphaFoldDB" id="A0AAD7US44"/>
<protein>
    <recommendedName>
        <fullName evidence="4">Tyrosine-protein phosphatase domain-containing protein</fullName>
    </recommendedName>
</protein>
<keyword evidence="2" id="KW-0963">Cytoplasm</keyword>
<dbReference type="GO" id="GO:0016791">
    <property type="term" value="F:phosphatase activity"/>
    <property type="evidence" value="ECO:0007669"/>
    <property type="project" value="InterPro"/>
</dbReference>
<keyword evidence="3" id="KW-0378">Hydrolase</keyword>
<dbReference type="PANTHER" id="PTHR31126:SF48">
    <property type="entry name" value="INOSITOL PHOSPHATASE SIW14"/>
    <property type="match status" value="1"/>
</dbReference>
<evidence type="ECO:0000259" key="4">
    <source>
        <dbReference type="PROSITE" id="PS50054"/>
    </source>
</evidence>
<dbReference type="GeneID" id="83219520"/>
<dbReference type="Gene3D" id="3.90.190.10">
    <property type="entry name" value="Protein tyrosine phosphatase superfamily"/>
    <property type="match status" value="1"/>
</dbReference>
<sequence>MPTIAVQTANGEIDSEDHVADRLNAPPQRTRHIQGGNSIDACPICSERPGFPLVPPLNFAMVAPGVYRSGHPNRQNFSFLRKLGLKTIMYLAMEDYPPEMKHFVEHEGIEVLHYRMEGNKEPFVEINSDDINHALTRLLDDRSHPVLIHCLKGKHRIGCLIGCLRKIQRWSMTSIFDEYRKFADTKVLADQEFIETFDHEKVQFDPKYQPEWL</sequence>
<organism evidence="5 6">
    <name type="scientific">Lichtheimia ornata</name>
    <dbReference type="NCBI Taxonomy" id="688661"/>
    <lineage>
        <taxon>Eukaryota</taxon>
        <taxon>Fungi</taxon>
        <taxon>Fungi incertae sedis</taxon>
        <taxon>Mucoromycota</taxon>
        <taxon>Mucoromycotina</taxon>
        <taxon>Mucoromycetes</taxon>
        <taxon>Mucorales</taxon>
        <taxon>Lichtheimiaceae</taxon>
        <taxon>Lichtheimia</taxon>
    </lineage>
</organism>
<dbReference type="EMBL" id="JARTCD010000113">
    <property type="protein sequence ID" value="KAJ8652225.1"/>
    <property type="molecule type" value="Genomic_DNA"/>
</dbReference>